<feature type="transmembrane region" description="Helical" evidence="15">
    <location>
        <begin position="730"/>
        <end position="754"/>
    </location>
</feature>
<feature type="region of interest" description="Disordered" evidence="14">
    <location>
        <begin position="80"/>
        <end position="125"/>
    </location>
</feature>
<evidence type="ECO:0000256" key="3">
    <source>
        <dbReference type="ARBA" id="ARBA00009171"/>
    </source>
</evidence>
<evidence type="ECO:0000256" key="5">
    <source>
        <dbReference type="ARBA" id="ARBA00022475"/>
    </source>
</evidence>
<evidence type="ECO:0000313" key="18">
    <source>
        <dbReference type="EMBL" id="KAL1267130.1"/>
    </source>
</evidence>
<evidence type="ECO:0000259" key="16">
    <source>
        <dbReference type="PROSITE" id="PS51225"/>
    </source>
</evidence>
<dbReference type="PROSITE" id="PS51225">
    <property type="entry name" value="MARVEL"/>
    <property type="match status" value="2"/>
</dbReference>
<dbReference type="PANTHER" id="PTHR23288:SF3">
    <property type="entry name" value="MARVEL DOMAIN-CONTAINING PROTEIN 2"/>
    <property type="match status" value="1"/>
</dbReference>
<feature type="compositionally biased region" description="Polar residues" evidence="14">
    <location>
        <begin position="914"/>
        <end position="925"/>
    </location>
</feature>
<feature type="region of interest" description="Disordered" evidence="14">
    <location>
        <begin position="1"/>
        <end position="59"/>
    </location>
</feature>
<feature type="transmembrane region" description="Helical" evidence="15">
    <location>
        <begin position="642"/>
        <end position="664"/>
    </location>
</feature>
<dbReference type="EMBL" id="JAYMGO010000010">
    <property type="protein sequence ID" value="KAL1267130.1"/>
    <property type="molecule type" value="Genomic_DNA"/>
</dbReference>
<keyword evidence="5" id="KW-1003">Cell membrane</keyword>
<dbReference type="PANTHER" id="PTHR23288">
    <property type="entry name" value="OCCLUDIN AND RNA POLYMERASE II ELONGATION FACTOR ELL"/>
    <property type="match status" value="1"/>
</dbReference>
<comment type="subcellular location">
    <subcellularLocation>
        <location evidence="1">Cell junction</location>
        <location evidence="1">Tight junction</location>
    </subcellularLocation>
    <subcellularLocation>
        <location evidence="2">Cell membrane</location>
        <topology evidence="2">Multi-pass membrane protein</topology>
    </subcellularLocation>
</comment>
<dbReference type="Gene3D" id="6.10.140.340">
    <property type="match status" value="2"/>
</dbReference>
<evidence type="ECO:0000313" key="19">
    <source>
        <dbReference type="Proteomes" id="UP001558613"/>
    </source>
</evidence>
<evidence type="ECO:0000256" key="15">
    <source>
        <dbReference type="SAM" id="Phobius"/>
    </source>
</evidence>
<feature type="region of interest" description="Disordered" evidence="14">
    <location>
        <begin position="881"/>
        <end position="968"/>
    </location>
</feature>
<evidence type="ECO:0000256" key="13">
    <source>
        <dbReference type="SAM" id="Coils"/>
    </source>
</evidence>
<evidence type="ECO:0000256" key="2">
    <source>
        <dbReference type="ARBA" id="ARBA00004651"/>
    </source>
</evidence>
<keyword evidence="10 11" id="KW-0472">Membrane</keyword>
<evidence type="ECO:0000256" key="9">
    <source>
        <dbReference type="ARBA" id="ARBA00023054"/>
    </source>
</evidence>
<feature type="transmembrane region" description="Helical" evidence="15">
    <location>
        <begin position="333"/>
        <end position="355"/>
    </location>
</feature>
<dbReference type="SUPFAM" id="SSF144292">
    <property type="entry name" value="occludin/ELL-like"/>
    <property type="match status" value="2"/>
</dbReference>
<evidence type="ECO:0000256" key="14">
    <source>
        <dbReference type="SAM" id="MobiDB-lite"/>
    </source>
</evidence>
<feature type="domain" description="MARVEL" evidence="16">
    <location>
        <begin position="170"/>
        <end position="356"/>
    </location>
</feature>
<dbReference type="InterPro" id="IPR010844">
    <property type="entry name" value="Occludin_ELL"/>
</dbReference>
<evidence type="ECO:0000256" key="6">
    <source>
        <dbReference type="ARBA" id="ARBA00022692"/>
    </source>
</evidence>
<feature type="domain" description="OCEL" evidence="17">
    <location>
        <begin position="958"/>
        <end position="1065"/>
    </location>
</feature>
<evidence type="ECO:0000256" key="4">
    <source>
        <dbReference type="ARBA" id="ARBA00022427"/>
    </source>
</evidence>
<dbReference type="Pfam" id="PF01284">
    <property type="entry name" value="MARVEL"/>
    <property type="match status" value="2"/>
</dbReference>
<feature type="transmembrane region" description="Helical" evidence="15">
    <location>
        <begin position="174"/>
        <end position="198"/>
    </location>
</feature>
<keyword evidence="7" id="KW-0965">Cell junction</keyword>
<feature type="coiled-coil region" evidence="13">
    <location>
        <begin position="980"/>
        <end position="1014"/>
    </location>
</feature>
<keyword evidence="19" id="KW-1185">Reference proteome</keyword>
<feature type="compositionally biased region" description="Basic and acidic residues" evidence="14">
    <location>
        <begin position="937"/>
        <end position="947"/>
    </location>
</feature>
<feature type="domain" description="OCEL" evidence="17">
    <location>
        <begin position="429"/>
        <end position="540"/>
    </location>
</feature>
<evidence type="ECO:0008006" key="20">
    <source>
        <dbReference type="Google" id="ProtNLM"/>
    </source>
</evidence>
<sequence>MHHYNDAPSGSLPSLHDLTDYRTPDSLYSEPLPPPPLPDQPPIGPEFDPSGSEDNEDSAIDIKPVHRFIPDSWKNIFRSSSGSSKLKSMLGSSGKNTTSDGVRCSPPHSPSLPGTYRDPYGGSGGSYNSRKEREAMLLGGNPVESIGGHTALTYSEKVEEYNQRYAYMKSWAGLLRILGCVELLLGAAIFACVCAYIHKDNEWYNIFGYSQPGGAYGGGYGSYGSYGGGGGYNNAYYTGPKTPFILVVAGLAWIVTVIILVLGMTMYYRTILLDSSWWPLTEFFINLALALMFLAAGCVYVNDTIRGGLCSYPYFNNGINGAFCRTEAGQTAAIIFLFFTMIVYLVGAIVCLKLWRHEAARRLRERNGQEMQPRDSPAAVHLVVDGAREPMPVSAPVQHTHAAAPASSKAKVVKGHIPAGHAPKPVIMPDYIAKYPAIRTDEQRDQYKAVFNDQYSEYKELHVEVQAILKKFDEMDVMMQNLPQNPTSHMERDRINKILQEYQRKKMDPSFLEKKERCEYLKNKLSHIKQRIHEYDKVMGWNDGSSLGLETLPLSLYVWVYLSVWAGFNHLKGRLFVSPEQLTHSEHTCKSSVNRMSSRPNGSPPPYDYAEEGYNVAPQPAYSYYPDDEFQHFYRWTSPPGIIKIMCVMSIIFCVRIGGSYGGYGMGGYGMGGYGMGGSGGYGYGILGSQNDPRQGKGFMIAMAIIAFIILLVIFIMIISHQKVSQGRKFYLAVIIVSAIMAFLMLVATIVYLVTVYPMAQTSGSVQFNQVYAMCAAYQQPQMSGAFMNQYLYHYCVVDPQEAIALVLGFIVTAALIIIMVFAIKTRQKINYNGKDNILWRRVKEIDDQNSPQDVEDWVNNVNGVPEPLLADYPNKFGGSRNYLDDNSTNYDKPPHSESPVEIEHEVPVRSLAPLSSGSEMNSSVGRPKKRRAGRPRTADGRDHDTDYASSGDELDDDDFTSEFPPIINNDERDYYKRLFDKDHQEYKELQAELDQINKRLAEVDRELDDLQEGSPQFLDAMDEYNALKDKKRSGDYQVKKKRCKHLKAKLNHIKRMVSDYDHRC</sequence>
<organism evidence="18 19">
    <name type="scientific">Cirrhinus molitorella</name>
    <name type="common">mud carp</name>
    <dbReference type="NCBI Taxonomy" id="172907"/>
    <lineage>
        <taxon>Eukaryota</taxon>
        <taxon>Metazoa</taxon>
        <taxon>Chordata</taxon>
        <taxon>Craniata</taxon>
        <taxon>Vertebrata</taxon>
        <taxon>Euteleostomi</taxon>
        <taxon>Actinopterygii</taxon>
        <taxon>Neopterygii</taxon>
        <taxon>Teleostei</taxon>
        <taxon>Ostariophysi</taxon>
        <taxon>Cypriniformes</taxon>
        <taxon>Cyprinidae</taxon>
        <taxon>Labeoninae</taxon>
        <taxon>Labeonini</taxon>
        <taxon>Cirrhinus</taxon>
    </lineage>
</organism>
<dbReference type="InterPro" id="IPR008253">
    <property type="entry name" value="Marvel"/>
</dbReference>
<feature type="transmembrane region" description="Helical" evidence="15">
    <location>
        <begin position="280"/>
        <end position="302"/>
    </location>
</feature>
<evidence type="ECO:0000256" key="12">
    <source>
        <dbReference type="PROSITE-ProRule" id="PRU01324"/>
    </source>
</evidence>
<dbReference type="Proteomes" id="UP001558613">
    <property type="component" value="Unassembled WGS sequence"/>
</dbReference>
<feature type="compositionally biased region" description="Pro residues" evidence="14">
    <location>
        <begin position="31"/>
        <end position="44"/>
    </location>
</feature>
<evidence type="ECO:0000256" key="7">
    <source>
        <dbReference type="ARBA" id="ARBA00022949"/>
    </source>
</evidence>
<protein>
    <recommendedName>
        <fullName evidence="20">Occludin</fullName>
    </recommendedName>
</protein>
<keyword evidence="8 15" id="KW-1133">Transmembrane helix</keyword>
<evidence type="ECO:0000256" key="1">
    <source>
        <dbReference type="ARBA" id="ARBA00004435"/>
    </source>
</evidence>
<evidence type="ECO:0000259" key="17">
    <source>
        <dbReference type="PROSITE" id="PS51980"/>
    </source>
</evidence>
<evidence type="ECO:0000256" key="10">
    <source>
        <dbReference type="ARBA" id="ARBA00023136"/>
    </source>
</evidence>
<comment type="similarity">
    <text evidence="3 12">Belongs to the ELL/occludin family.</text>
</comment>
<keyword evidence="6 11" id="KW-0812">Transmembrane</keyword>
<proteinExistence type="inferred from homology"/>
<keyword evidence="4" id="KW-0796">Tight junction</keyword>
<dbReference type="Pfam" id="PF07303">
    <property type="entry name" value="Occludin_ELL"/>
    <property type="match status" value="2"/>
</dbReference>
<evidence type="ECO:0000256" key="8">
    <source>
        <dbReference type="ARBA" id="ARBA00022989"/>
    </source>
</evidence>
<name>A0ABR3MRD1_9TELE</name>
<feature type="transmembrane region" description="Helical" evidence="15">
    <location>
        <begin position="803"/>
        <end position="824"/>
    </location>
</feature>
<reference evidence="18 19" key="1">
    <citation type="submission" date="2023-09" db="EMBL/GenBank/DDBJ databases">
        <authorList>
            <person name="Wang M."/>
        </authorList>
    </citation>
    <scope>NUCLEOTIDE SEQUENCE [LARGE SCALE GENOMIC DNA]</scope>
    <source>
        <strain evidence="18">GT-2023</strain>
        <tissue evidence="18">Liver</tissue>
    </source>
</reference>
<gene>
    <name evidence="18" type="ORF">QQF64_002805</name>
</gene>
<feature type="domain" description="MARVEL" evidence="16">
    <location>
        <begin position="635"/>
        <end position="828"/>
    </location>
</feature>
<feature type="transmembrane region" description="Helical" evidence="15">
    <location>
        <begin position="699"/>
        <end position="718"/>
    </location>
</feature>
<feature type="transmembrane region" description="Helical" evidence="15">
    <location>
        <begin position="244"/>
        <end position="268"/>
    </location>
</feature>
<dbReference type="InterPro" id="IPR031176">
    <property type="entry name" value="ELL/occludin"/>
</dbReference>
<comment type="caution">
    <text evidence="18">The sequence shown here is derived from an EMBL/GenBank/DDBJ whole genome shotgun (WGS) entry which is preliminary data.</text>
</comment>
<feature type="compositionally biased region" description="Low complexity" evidence="14">
    <location>
        <begin position="80"/>
        <end position="95"/>
    </location>
</feature>
<accession>A0ABR3MRD1</accession>
<evidence type="ECO:0000256" key="11">
    <source>
        <dbReference type="PROSITE-ProRule" id="PRU00581"/>
    </source>
</evidence>
<dbReference type="PROSITE" id="PS51980">
    <property type="entry name" value="OCEL"/>
    <property type="match status" value="2"/>
</dbReference>
<keyword evidence="9 13" id="KW-0175">Coiled coil</keyword>